<dbReference type="EMBL" id="CP136051">
    <property type="protein sequence ID" value="WOK09542.1"/>
    <property type="molecule type" value="Genomic_DNA"/>
</dbReference>
<sequence>MENYHSARAFDMQGRFVGVLPFEPASRSIDMGQLPAGFYLVRLTKGAISETFRVIKE</sequence>
<keyword evidence="2" id="KW-1185">Reference proteome</keyword>
<organism evidence="1 2">
    <name type="scientific">Imperialibacter roseus</name>
    <dbReference type="NCBI Taxonomy" id="1324217"/>
    <lineage>
        <taxon>Bacteria</taxon>
        <taxon>Pseudomonadati</taxon>
        <taxon>Bacteroidota</taxon>
        <taxon>Cytophagia</taxon>
        <taxon>Cytophagales</taxon>
        <taxon>Flammeovirgaceae</taxon>
        <taxon>Imperialibacter</taxon>
    </lineage>
</organism>
<gene>
    <name evidence="1" type="ORF">RT717_12925</name>
</gene>
<dbReference type="Proteomes" id="UP001302349">
    <property type="component" value="Chromosome"/>
</dbReference>
<name>A0ABZ0IWW3_9BACT</name>
<dbReference type="RefSeq" id="WP_317492157.1">
    <property type="nucleotide sequence ID" value="NZ_CP136051.1"/>
</dbReference>
<proteinExistence type="predicted"/>
<accession>A0ABZ0IWW3</accession>
<evidence type="ECO:0000313" key="2">
    <source>
        <dbReference type="Proteomes" id="UP001302349"/>
    </source>
</evidence>
<reference evidence="1 2" key="1">
    <citation type="journal article" date="2023" name="Microbiol. Resour. Announc.">
        <title>Complete Genome Sequence of Imperialibacter roseus strain P4T.</title>
        <authorList>
            <person name="Tizabi D.R."/>
            <person name="Bachvaroff T."/>
            <person name="Hill R.T."/>
        </authorList>
    </citation>
    <scope>NUCLEOTIDE SEQUENCE [LARGE SCALE GENOMIC DNA]</scope>
    <source>
        <strain evidence="1 2">P4T</strain>
    </source>
</reference>
<dbReference type="InterPro" id="IPR026444">
    <property type="entry name" value="Secre_tail"/>
</dbReference>
<dbReference type="NCBIfam" id="TIGR04183">
    <property type="entry name" value="Por_Secre_tail"/>
    <property type="match status" value="1"/>
</dbReference>
<protein>
    <submittedName>
        <fullName evidence="1">T9SS type A sorting domain-containing protein</fullName>
    </submittedName>
</protein>
<evidence type="ECO:0000313" key="1">
    <source>
        <dbReference type="EMBL" id="WOK09542.1"/>
    </source>
</evidence>